<comment type="subcellular location">
    <subcellularLocation>
        <location evidence="2">Membrane</location>
        <topology evidence="2">Multi-pass membrane protein</topology>
    </subcellularLocation>
</comment>
<feature type="transmembrane region" description="Helical" evidence="14">
    <location>
        <begin position="575"/>
        <end position="598"/>
    </location>
</feature>
<comment type="similarity">
    <text evidence="4">Belongs to the cytochrome P450 family.</text>
</comment>
<feature type="binding site" description="axial binding residue" evidence="13">
    <location>
        <position position="484"/>
    </location>
    <ligand>
        <name>heme</name>
        <dbReference type="ChEBI" id="CHEBI:30413"/>
    </ligand>
    <ligandPart>
        <name>Fe</name>
        <dbReference type="ChEBI" id="CHEBI:18248"/>
    </ligandPart>
</feature>
<evidence type="ECO:0000256" key="6">
    <source>
        <dbReference type="ARBA" id="ARBA00022692"/>
    </source>
</evidence>
<evidence type="ECO:0000256" key="14">
    <source>
        <dbReference type="SAM" id="Phobius"/>
    </source>
</evidence>
<evidence type="ECO:0000256" key="10">
    <source>
        <dbReference type="ARBA" id="ARBA00023004"/>
    </source>
</evidence>
<dbReference type="Pfam" id="PF00067">
    <property type="entry name" value="p450"/>
    <property type="match status" value="1"/>
</dbReference>
<dbReference type="InterPro" id="IPR036396">
    <property type="entry name" value="Cyt_P450_sf"/>
</dbReference>
<protein>
    <submittedName>
        <fullName evidence="15">Rhizoctonia solani AG1-IB WGS project CAOJ00000000 data, isolate 7/3/14, contig 19614</fullName>
    </submittedName>
</protein>
<feature type="transmembrane region" description="Helical" evidence="14">
    <location>
        <begin position="833"/>
        <end position="854"/>
    </location>
</feature>
<keyword evidence="5 13" id="KW-0349">Heme</keyword>
<proteinExistence type="inferred from homology"/>
<name>M5CFL4_THACB</name>
<feature type="transmembrane region" description="Helical" evidence="14">
    <location>
        <begin position="866"/>
        <end position="886"/>
    </location>
</feature>
<evidence type="ECO:0000256" key="12">
    <source>
        <dbReference type="ARBA" id="ARBA00023136"/>
    </source>
</evidence>
<comment type="pathway">
    <text evidence="3">Secondary metabolite biosynthesis.</text>
</comment>
<comment type="cofactor">
    <cofactor evidence="1 13">
        <name>heme</name>
        <dbReference type="ChEBI" id="CHEBI:30413"/>
    </cofactor>
</comment>
<dbReference type="Pfam" id="PF02535">
    <property type="entry name" value="Zip"/>
    <property type="match status" value="1"/>
</dbReference>
<evidence type="ECO:0000313" key="15">
    <source>
        <dbReference type="EMBL" id="CCO34807.1"/>
    </source>
</evidence>
<dbReference type="PRINTS" id="PR00463">
    <property type="entry name" value="EP450I"/>
</dbReference>
<keyword evidence="9" id="KW-0560">Oxidoreductase</keyword>
<keyword evidence="7 13" id="KW-0479">Metal-binding</keyword>
<keyword evidence="12 14" id="KW-0472">Membrane</keyword>
<evidence type="ECO:0000256" key="8">
    <source>
        <dbReference type="ARBA" id="ARBA00022989"/>
    </source>
</evidence>
<keyword evidence="11" id="KW-0503">Monooxygenase</keyword>
<feature type="transmembrane region" description="Helical" evidence="14">
    <location>
        <begin position="770"/>
        <end position="792"/>
    </location>
</feature>
<feature type="transmembrane region" description="Helical" evidence="14">
    <location>
        <begin position="610"/>
        <end position="629"/>
    </location>
</feature>
<feature type="transmembrane region" description="Helical" evidence="14">
    <location>
        <begin position="649"/>
        <end position="669"/>
    </location>
</feature>
<dbReference type="Proteomes" id="UP000012065">
    <property type="component" value="Unassembled WGS sequence"/>
</dbReference>
<dbReference type="GO" id="GO:0046873">
    <property type="term" value="F:metal ion transmembrane transporter activity"/>
    <property type="evidence" value="ECO:0007669"/>
    <property type="project" value="InterPro"/>
</dbReference>
<evidence type="ECO:0000313" key="16">
    <source>
        <dbReference type="Proteomes" id="UP000012065"/>
    </source>
</evidence>
<dbReference type="GO" id="GO:0004497">
    <property type="term" value="F:monooxygenase activity"/>
    <property type="evidence" value="ECO:0007669"/>
    <property type="project" value="UniProtKB-KW"/>
</dbReference>
<evidence type="ECO:0000256" key="1">
    <source>
        <dbReference type="ARBA" id="ARBA00001971"/>
    </source>
</evidence>
<feature type="transmembrane region" description="Helical" evidence="14">
    <location>
        <begin position="804"/>
        <end position="827"/>
    </location>
</feature>
<reference evidence="15 16" key="1">
    <citation type="journal article" date="2013" name="J. Biotechnol.">
        <title>Establishment and interpretation of the genome sequence of the phytopathogenic fungus Rhizoctonia solani AG1-IB isolate 7/3/14.</title>
        <authorList>
            <person name="Wibberg D.W."/>
            <person name="Jelonek L.J."/>
            <person name="Rupp O.R."/>
            <person name="Hennig M.H."/>
            <person name="Eikmeyer F.E."/>
            <person name="Goesmann A.G."/>
            <person name="Hartmann A.H."/>
            <person name="Borriss R.B."/>
            <person name="Grosch R.G."/>
            <person name="Puehler A.P."/>
            <person name="Schlueter A.S."/>
        </authorList>
    </citation>
    <scope>NUCLEOTIDE SEQUENCE [LARGE SCALE GENOMIC DNA]</scope>
    <source>
        <strain evidence="16">AG1-IB / isolate 7/3/14</strain>
    </source>
</reference>
<sequence length="887" mass="97020">MSHLQQTFDISEFQKLLDTAMAAVQARPVGFSVAAIASALGGYSLKRLLAPSAYSNLDGPPRKDFVYGHLKEIVMPYNIAFHDSLQDTYGSVSKVYGTFGSEHLFVSDPRFMHEVLVKEADTVFRHMQYFYDMNNATFGPGLISSADAESGVYCEAYEILIADDMKQAMIKDLGGTRSKEIDMLRWCSSTALELIGTAGIGHSFGILHGVESEYSDAIKNYFPALAQIAPMRSLFPAIYRMGPSWLQEKLAEWAPSAAIREMKHIVDVQERQAQDILSQKKKALDSADKSKDMNDIMSVLLKANMEAREEDRLPEDQLLGQMNTLIFAGHETTSGALTRTLHLLASHTAIQDRLRAELQETSGSLSYDELNALPYLDALCREVLRLYTPSPYIERVALKDWLVPLKYPVKGKDGSLISEIHVRKGTKIYVSIKEANRSRETWGEDADEFKPERWLGELPQSVADARTPGIYSSMMTFSGGPRSCIGFKFSILEMKIVLSTLVKSFKFAPGSVDIDWLACIVRTPYTAGTKDVFAEGSNQPRSSPMNHLNAAHELVEETVACGNIQRQDTYLGLRVASLFIILATSIFGASFPVLASRLQIFSEHKSVFEGAKYFGSGVIIATAFIHLLAPAVEKLGSACLKGVWEEYPWAPAMAMVSVFGIFFVELAAFRLGTAKLDSLGIKGYHNHGTTQTSSVKDNAGGLMPASEVPTTATKSTGSSDSELGLKEQLSLQNGITESALAQLLGVAILEFGVVFHSVLIGMTLAVDEDFIVLFIVLIFHQMFEGLGLGTRLASLDLPKSYQSWVPYAGALLYGLTTPVGIAAGLGIPGTFDSISAGILLYTGLVELLAHEFIFNPAMHRAPIGKLLYACIMMVLGAGIMALIGRWA</sequence>
<dbReference type="InterPro" id="IPR050121">
    <property type="entry name" value="Cytochrome_P450_monoxygenase"/>
</dbReference>
<dbReference type="HOGENOM" id="CLU_325218_0_0_1"/>
<evidence type="ECO:0000256" key="9">
    <source>
        <dbReference type="ARBA" id="ARBA00023002"/>
    </source>
</evidence>
<dbReference type="GO" id="GO:0016705">
    <property type="term" value="F:oxidoreductase activity, acting on paired donors, with incorporation or reduction of molecular oxygen"/>
    <property type="evidence" value="ECO:0007669"/>
    <property type="project" value="InterPro"/>
</dbReference>
<dbReference type="GO" id="GO:0005506">
    <property type="term" value="F:iron ion binding"/>
    <property type="evidence" value="ECO:0007669"/>
    <property type="project" value="InterPro"/>
</dbReference>
<evidence type="ECO:0000256" key="7">
    <source>
        <dbReference type="ARBA" id="ARBA00022723"/>
    </source>
</evidence>
<dbReference type="PRINTS" id="PR00385">
    <property type="entry name" value="P450"/>
</dbReference>
<keyword evidence="10 13" id="KW-0408">Iron</keyword>
<dbReference type="InterPro" id="IPR017972">
    <property type="entry name" value="Cyt_P450_CS"/>
</dbReference>
<evidence type="ECO:0000256" key="4">
    <source>
        <dbReference type="ARBA" id="ARBA00010617"/>
    </source>
</evidence>
<evidence type="ECO:0000256" key="3">
    <source>
        <dbReference type="ARBA" id="ARBA00005179"/>
    </source>
</evidence>
<evidence type="ECO:0000256" key="2">
    <source>
        <dbReference type="ARBA" id="ARBA00004141"/>
    </source>
</evidence>
<dbReference type="InterPro" id="IPR001128">
    <property type="entry name" value="Cyt_P450"/>
</dbReference>
<dbReference type="GO" id="GO:0020037">
    <property type="term" value="F:heme binding"/>
    <property type="evidence" value="ECO:0007669"/>
    <property type="project" value="InterPro"/>
</dbReference>
<dbReference type="EMBL" id="CAOJ01013679">
    <property type="protein sequence ID" value="CCO34807.1"/>
    <property type="molecule type" value="Genomic_DNA"/>
</dbReference>
<dbReference type="Gene3D" id="1.10.630.10">
    <property type="entry name" value="Cytochrome P450"/>
    <property type="match status" value="1"/>
</dbReference>
<evidence type="ECO:0000256" key="13">
    <source>
        <dbReference type="PIRSR" id="PIRSR602401-1"/>
    </source>
</evidence>
<dbReference type="GO" id="GO:0016020">
    <property type="term" value="C:membrane"/>
    <property type="evidence" value="ECO:0007669"/>
    <property type="project" value="UniProtKB-SubCell"/>
</dbReference>
<keyword evidence="8 14" id="KW-1133">Transmembrane helix</keyword>
<dbReference type="InterPro" id="IPR003689">
    <property type="entry name" value="ZIP"/>
</dbReference>
<evidence type="ECO:0000256" key="11">
    <source>
        <dbReference type="ARBA" id="ARBA00023033"/>
    </source>
</evidence>
<dbReference type="InterPro" id="IPR002401">
    <property type="entry name" value="Cyt_P450_E_grp-I"/>
</dbReference>
<dbReference type="PROSITE" id="PS00086">
    <property type="entry name" value="CYTOCHROME_P450"/>
    <property type="match status" value="1"/>
</dbReference>
<dbReference type="PANTHER" id="PTHR24305">
    <property type="entry name" value="CYTOCHROME P450"/>
    <property type="match status" value="1"/>
</dbReference>
<comment type="caution">
    <text evidence="15">The sequence shown here is derived from an EMBL/GenBank/DDBJ whole genome shotgun (WGS) entry which is preliminary data.</text>
</comment>
<dbReference type="SUPFAM" id="SSF48264">
    <property type="entry name" value="Cytochrome P450"/>
    <property type="match status" value="1"/>
</dbReference>
<organism evidence="15 16">
    <name type="scientific">Thanatephorus cucumeris (strain AG1-IB / isolate 7/3/14)</name>
    <name type="common">Lettuce bottom rot fungus</name>
    <name type="synonym">Rhizoctonia solani</name>
    <dbReference type="NCBI Taxonomy" id="1108050"/>
    <lineage>
        <taxon>Eukaryota</taxon>
        <taxon>Fungi</taxon>
        <taxon>Dikarya</taxon>
        <taxon>Basidiomycota</taxon>
        <taxon>Agaricomycotina</taxon>
        <taxon>Agaricomycetes</taxon>
        <taxon>Cantharellales</taxon>
        <taxon>Ceratobasidiaceae</taxon>
        <taxon>Rhizoctonia</taxon>
        <taxon>Rhizoctonia solani AG-1</taxon>
    </lineage>
</organism>
<dbReference type="AlphaFoldDB" id="M5CFL4"/>
<accession>M5CFL4</accession>
<gene>
    <name evidence="15" type="ORF">BN14_08915</name>
</gene>
<keyword evidence="6 14" id="KW-0812">Transmembrane</keyword>
<dbReference type="PANTHER" id="PTHR24305:SF166">
    <property type="entry name" value="CYTOCHROME P450 12A4, MITOCHONDRIAL-RELATED"/>
    <property type="match status" value="1"/>
</dbReference>
<feature type="transmembrane region" description="Helical" evidence="14">
    <location>
        <begin position="739"/>
        <end position="764"/>
    </location>
</feature>
<evidence type="ECO:0000256" key="5">
    <source>
        <dbReference type="ARBA" id="ARBA00022617"/>
    </source>
</evidence>